<dbReference type="Pfam" id="PF19557">
    <property type="entry name" value="DUF6079_1st"/>
    <property type="match status" value="1"/>
</dbReference>
<organism evidence="2 3">
    <name type="scientific">Methylomarinovum caldicuralii</name>
    <dbReference type="NCBI Taxonomy" id="438856"/>
    <lineage>
        <taxon>Bacteria</taxon>
        <taxon>Pseudomonadati</taxon>
        <taxon>Pseudomonadota</taxon>
        <taxon>Gammaproteobacteria</taxon>
        <taxon>Methylococcales</taxon>
        <taxon>Methylothermaceae</taxon>
        <taxon>Methylomarinovum</taxon>
    </lineage>
</organism>
<dbReference type="RefSeq" id="WP_317706079.1">
    <property type="nucleotide sequence ID" value="NZ_AP024714.1"/>
</dbReference>
<proteinExistence type="predicted"/>
<name>A0AAU9CMM6_9GAMM</name>
<evidence type="ECO:0000313" key="2">
    <source>
        <dbReference type="EMBL" id="BCX81143.1"/>
    </source>
</evidence>
<protein>
    <recommendedName>
        <fullName evidence="1">DUF6079 domain-containing protein</fullName>
    </recommendedName>
</protein>
<keyword evidence="3" id="KW-1185">Reference proteome</keyword>
<dbReference type="KEGG" id="mcau:MIT9_P0721"/>
<accession>A0AAU9CMM6</accession>
<dbReference type="AlphaFoldDB" id="A0AAU9CMM6"/>
<evidence type="ECO:0000313" key="3">
    <source>
        <dbReference type="Proteomes" id="UP001321825"/>
    </source>
</evidence>
<dbReference type="InterPro" id="IPR045725">
    <property type="entry name" value="DUF6079_N"/>
</dbReference>
<evidence type="ECO:0000259" key="1">
    <source>
        <dbReference type="Pfam" id="PF19557"/>
    </source>
</evidence>
<dbReference type="Proteomes" id="UP001321825">
    <property type="component" value="Chromosome"/>
</dbReference>
<dbReference type="EMBL" id="AP024714">
    <property type="protein sequence ID" value="BCX81143.1"/>
    <property type="molecule type" value="Genomic_DNA"/>
</dbReference>
<reference evidence="3" key="1">
    <citation type="journal article" date="2024" name="Int. J. Syst. Evol. Microbiol.">
        <title>Methylomarinovum tepidoasis sp. nov., a moderately thermophilic methanotroph of the family Methylothermaceae isolated from a deep-sea hydrothermal field.</title>
        <authorList>
            <person name="Hirayama H."/>
            <person name="Takaki Y."/>
            <person name="Abe M."/>
            <person name="Miyazaki M."/>
            <person name="Uematsu K."/>
            <person name="Matsui Y."/>
            <person name="Takai K."/>
        </authorList>
    </citation>
    <scope>NUCLEOTIDE SEQUENCE [LARGE SCALE GENOMIC DNA]</scope>
    <source>
        <strain evidence="3">IT-9</strain>
    </source>
</reference>
<sequence length="126" mass="14392">MEAIFDSPRFAFVADSIRRVKDRFEQILIARKDVKFVVAERLLKKTGEQQVKIREYLTPFAKFYGHMNGELRDALCLYQPGIEDLGGDPADDLLFQVETVPIQAFYPPGRKNISDEALAVNELRTA</sequence>
<gene>
    <name evidence="2" type="ORF">MIT9_P0721</name>
</gene>
<feature type="domain" description="DUF6079" evidence="1">
    <location>
        <begin position="2"/>
        <end position="31"/>
    </location>
</feature>